<organism evidence="12 13">
    <name type="scientific">Rivihabitans pingtungensis</name>
    <dbReference type="NCBI Taxonomy" id="1054498"/>
    <lineage>
        <taxon>Bacteria</taxon>
        <taxon>Pseudomonadati</taxon>
        <taxon>Pseudomonadota</taxon>
        <taxon>Betaproteobacteria</taxon>
        <taxon>Neisseriales</taxon>
        <taxon>Aquaspirillaceae</taxon>
        <taxon>Rivihabitans</taxon>
    </lineage>
</organism>
<evidence type="ECO:0000256" key="5">
    <source>
        <dbReference type="ARBA" id="ARBA00022691"/>
    </source>
</evidence>
<accession>A0A318KU21</accession>
<dbReference type="OrthoDB" id="9808022at2"/>
<dbReference type="PANTHER" id="PTHR13932">
    <property type="entry name" value="COPROPORPHYRINIGEN III OXIDASE"/>
    <property type="match status" value="1"/>
</dbReference>
<dbReference type="SFLD" id="SFLDS00029">
    <property type="entry name" value="Radical_SAM"/>
    <property type="match status" value="1"/>
</dbReference>
<dbReference type="InterPro" id="IPR013785">
    <property type="entry name" value="Aldolase_TIM"/>
</dbReference>
<dbReference type="PROSITE" id="PS51918">
    <property type="entry name" value="RADICAL_SAM"/>
    <property type="match status" value="1"/>
</dbReference>
<dbReference type="Proteomes" id="UP000247555">
    <property type="component" value="Unassembled WGS sequence"/>
</dbReference>
<dbReference type="InterPro" id="IPR006638">
    <property type="entry name" value="Elp3/MiaA/NifB-like_rSAM"/>
</dbReference>
<evidence type="ECO:0000256" key="7">
    <source>
        <dbReference type="ARBA" id="ARBA00023004"/>
    </source>
</evidence>
<proteinExistence type="inferred from homology"/>
<protein>
    <recommendedName>
        <fullName evidence="3 10">Heme chaperone HemW</fullName>
    </recommendedName>
</protein>
<evidence type="ECO:0000256" key="8">
    <source>
        <dbReference type="ARBA" id="ARBA00023014"/>
    </source>
</evidence>
<dbReference type="PANTHER" id="PTHR13932:SF5">
    <property type="entry name" value="RADICAL S-ADENOSYL METHIONINE DOMAIN-CONTAINING PROTEIN 1, MITOCHONDRIAL"/>
    <property type="match status" value="1"/>
</dbReference>
<keyword evidence="10" id="KW-0004">4Fe-4S</keyword>
<keyword evidence="9 10" id="KW-0143">Chaperone</keyword>
<dbReference type="AlphaFoldDB" id="A0A318KU21"/>
<dbReference type="Pfam" id="PF04055">
    <property type="entry name" value="Radical_SAM"/>
    <property type="match status" value="1"/>
</dbReference>
<evidence type="ECO:0000259" key="11">
    <source>
        <dbReference type="PROSITE" id="PS51918"/>
    </source>
</evidence>
<dbReference type="GO" id="GO:0006779">
    <property type="term" value="P:porphyrin-containing compound biosynthetic process"/>
    <property type="evidence" value="ECO:0007669"/>
    <property type="project" value="InterPro"/>
</dbReference>
<evidence type="ECO:0000256" key="4">
    <source>
        <dbReference type="ARBA" id="ARBA00022617"/>
    </source>
</evidence>
<keyword evidence="4 10" id="KW-0349">Heme</keyword>
<keyword evidence="13" id="KW-1185">Reference proteome</keyword>
<evidence type="ECO:0000313" key="13">
    <source>
        <dbReference type="Proteomes" id="UP000247555"/>
    </source>
</evidence>
<dbReference type="EMBL" id="QJKI01000002">
    <property type="protein sequence ID" value="PXX81331.1"/>
    <property type="molecule type" value="Genomic_DNA"/>
</dbReference>
<feature type="domain" description="Radical SAM core" evidence="11">
    <location>
        <begin position="15"/>
        <end position="248"/>
    </location>
</feature>
<keyword evidence="7 10" id="KW-0408">Iron</keyword>
<name>A0A318KU21_9NEIS</name>
<dbReference type="GO" id="GO:0046872">
    <property type="term" value="F:metal ion binding"/>
    <property type="evidence" value="ECO:0007669"/>
    <property type="project" value="UniProtKB-UniRule"/>
</dbReference>
<comment type="caution">
    <text evidence="12">The sequence shown here is derived from an EMBL/GenBank/DDBJ whole genome shotgun (WGS) entry which is preliminary data.</text>
</comment>
<dbReference type="SFLD" id="SFLDF00288">
    <property type="entry name" value="HemN-like__clustered_with_nucl"/>
    <property type="match status" value="1"/>
</dbReference>
<dbReference type="GO" id="GO:0004109">
    <property type="term" value="F:coproporphyrinogen oxidase activity"/>
    <property type="evidence" value="ECO:0007669"/>
    <property type="project" value="InterPro"/>
</dbReference>
<dbReference type="InterPro" id="IPR004559">
    <property type="entry name" value="HemW-like"/>
</dbReference>
<dbReference type="InterPro" id="IPR010723">
    <property type="entry name" value="HemN_C"/>
</dbReference>
<comment type="cofactor">
    <cofactor evidence="1">
        <name>[4Fe-4S] cluster</name>
        <dbReference type="ChEBI" id="CHEBI:49883"/>
    </cofactor>
</comment>
<gene>
    <name evidence="12" type="ORF">DFR34_102171</name>
</gene>
<dbReference type="GO" id="GO:0051539">
    <property type="term" value="F:4 iron, 4 sulfur cluster binding"/>
    <property type="evidence" value="ECO:0007669"/>
    <property type="project" value="UniProtKB-UniRule"/>
</dbReference>
<comment type="function">
    <text evidence="10">Probably acts as a heme chaperone, transferring heme to an unknown acceptor. Binds one molecule of heme per monomer, possibly covalently. Binds 1 [4Fe-4S] cluster. The cluster is coordinated with 3 cysteines and an exchangeable S-adenosyl-L-methionine.</text>
</comment>
<evidence type="ECO:0000256" key="6">
    <source>
        <dbReference type="ARBA" id="ARBA00022723"/>
    </source>
</evidence>
<keyword evidence="10" id="KW-0963">Cytoplasm</keyword>
<evidence type="ECO:0000256" key="9">
    <source>
        <dbReference type="ARBA" id="ARBA00023186"/>
    </source>
</evidence>
<evidence type="ECO:0000313" key="12">
    <source>
        <dbReference type="EMBL" id="PXX81331.1"/>
    </source>
</evidence>
<dbReference type="SMART" id="SM00729">
    <property type="entry name" value="Elp3"/>
    <property type="match status" value="1"/>
</dbReference>
<keyword evidence="8 10" id="KW-0411">Iron-sulfur</keyword>
<dbReference type="InterPro" id="IPR034505">
    <property type="entry name" value="Coproporphyrinogen-III_oxidase"/>
</dbReference>
<evidence type="ECO:0000256" key="2">
    <source>
        <dbReference type="ARBA" id="ARBA00006100"/>
    </source>
</evidence>
<dbReference type="NCBIfam" id="TIGR00539">
    <property type="entry name" value="hemN_rel"/>
    <property type="match status" value="1"/>
</dbReference>
<dbReference type="Gene3D" id="3.20.20.70">
    <property type="entry name" value="Aldolase class I"/>
    <property type="match status" value="1"/>
</dbReference>
<dbReference type="InterPro" id="IPR007197">
    <property type="entry name" value="rSAM"/>
</dbReference>
<dbReference type="GO" id="GO:0005737">
    <property type="term" value="C:cytoplasm"/>
    <property type="evidence" value="ECO:0007669"/>
    <property type="project" value="UniProtKB-SubCell"/>
</dbReference>
<dbReference type="SUPFAM" id="SSF102114">
    <property type="entry name" value="Radical SAM enzymes"/>
    <property type="match status" value="1"/>
</dbReference>
<keyword evidence="5 10" id="KW-0949">S-adenosyl-L-methionine</keyword>
<dbReference type="SFLD" id="SFLDF00562">
    <property type="entry name" value="HemN-like__clustered_with_heat"/>
    <property type="match status" value="1"/>
</dbReference>
<dbReference type="CDD" id="cd01335">
    <property type="entry name" value="Radical_SAM"/>
    <property type="match status" value="1"/>
</dbReference>
<dbReference type="InterPro" id="IPR058240">
    <property type="entry name" value="rSAM_sf"/>
</dbReference>
<keyword evidence="6 10" id="KW-0479">Metal-binding</keyword>
<comment type="similarity">
    <text evidence="2">Belongs to the anaerobic coproporphyrinogen-III oxidase family. HemW subfamily.</text>
</comment>
<evidence type="ECO:0000256" key="10">
    <source>
        <dbReference type="RuleBase" id="RU364116"/>
    </source>
</evidence>
<dbReference type="Pfam" id="PF06969">
    <property type="entry name" value="HemN_C"/>
    <property type="match status" value="1"/>
</dbReference>
<evidence type="ECO:0000256" key="3">
    <source>
        <dbReference type="ARBA" id="ARBA00017228"/>
    </source>
</evidence>
<dbReference type="SFLD" id="SFLDG01065">
    <property type="entry name" value="anaerobic_coproporphyrinogen-I"/>
    <property type="match status" value="1"/>
</dbReference>
<dbReference type="RefSeq" id="WP_110389635.1">
    <property type="nucleotide sequence ID" value="NZ_QJKI01000002.1"/>
</dbReference>
<reference evidence="12 13" key="1">
    <citation type="submission" date="2018-05" db="EMBL/GenBank/DDBJ databases">
        <title>Genomic Encyclopedia of Type Strains, Phase IV (KMG-IV): sequencing the most valuable type-strain genomes for metagenomic binning, comparative biology and taxonomic classification.</title>
        <authorList>
            <person name="Goeker M."/>
        </authorList>
    </citation>
    <scope>NUCLEOTIDE SEQUENCE [LARGE SCALE GENOMIC DNA]</scope>
    <source>
        <strain evidence="12 13">DSM 29661</strain>
    </source>
</reference>
<dbReference type="SFLD" id="SFLDG01082">
    <property type="entry name" value="B12-binding_domain_containing"/>
    <property type="match status" value="1"/>
</dbReference>
<sequence length="397" mass="43761">MIPLQFHPRAAAWRLDSLPPLSLYIHFPWCVRKCPYCDFNSHEPRSALDQDGYIDALIADLESALPLIWGRRVQTVFMGGGTPSLFSPAHIDRLLRALDARLKLNPDAEITLEANPGTLEIAQFAGYRAAGVNRLSIGVQSFHPGHLSALGRIHGADEARRAAEQASRHFDTFNLDIMYALPGQTLEQALADVEQALALGARHLSAYHLTLEPNTLFAARPPANLPDDDLAADMQEAIEARLAAAGFVHYETSAFALPGHQARHNLNYWTFGDYLGIGAGAHGKLSFHDRIQRDMRHKQPAAYLAGVAQGSQVQTSQPVAHADLAFEFMMNALRLTEGFALSLFNERTGLPLSTILPALEQAQARGWVQRDGDWLRPTLAGQRFLNDLLGLFLPDQD</sequence>
<evidence type="ECO:0000256" key="1">
    <source>
        <dbReference type="ARBA" id="ARBA00001966"/>
    </source>
</evidence>
<comment type="subcellular location">
    <subcellularLocation>
        <location evidence="10">Cytoplasm</location>
    </subcellularLocation>
</comment>